<dbReference type="EMBL" id="GGEC01020459">
    <property type="protein sequence ID" value="MBX00943.1"/>
    <property type="molecule type" value="Transcribed_RNA"/>
</dbReference>
<organism evidence="1">
    <name type="scientific">Rhizophora mucronata</name>
    <name type="common">Asiatic mangrove</name>
    <dbReference type="NCBI Taxonomy" id="61149"/>
    <lineage>
        <taxon>Eukaryota</taxon>
        <taxon>Viridiplantae</taxon>
        <taxon>Streptophyta</taxon>
        <taxon>Embryophyta</taxon>
        <taxon>Tracheophyta</taxon>
        <taxon>Spermatophyta</taxon>
        <taxon>Magnoliopsida</taxon>
        <taxon>eudicotyledons</taxon>
        <taxon>Gunneridae</taxon>
        <taxon>Pentapetalae</taxon>
        <taxon>rosids</taxon>
        <taxon>fabids</taxon>
        <taxon>Malpighiales</taxon>
        <taxon>Rhizophoraceae</taxon>
        <taxon>Rhizophora</taxon>
    </lineage>
</organism>
<accession>A0A2P2K5J0</accession>
<proteinExistence type="predicted"/>
<sequence>MPATRIPSFTECLSLHYFLVSSHPIFLEPSMFPRVCISKHPSTSEMKSMERFKLLT</sequence>
<protein>
    <submittedName>
        <fullName evidence="1">Hydroxyacyl-thioester dehydratase type 2-like</fullName>
    </submittedName>
</protein>
<reference evidence="1" key="1">
    <citation type="submission" date="2018-02" db="EMBL/GenBank/DDBJ databases">
        <title>Rhizophora mucronata_Transcriptome.</title>
        <authorList>
            <person name="Meera S.P."/>
            <person name="Sreeshan A."/>
            <person name="Augustine A."/>
        </authorList>
    </citation>
    <scope>NUCLEOTIDE SEQUENCE</scope>
    <source>
        <tissue evidence="1">Leaf</tissue>
    </source>
</reference>
<evidence type="ECO:0000313" key="1">
    <source>
        <dbReference type="EMBL" id="MBX00943.1"/>
    </source>
</evidence>
<dbReference type="AlphaFoldDB" id="A0A2P2K5J0"/>
<name>A0A2P2K5J0_RHIMU</name>